<keyword evidence="3" id="KW-1185">Reference proteome</keyword>
<evidence type="ECO:0000313" key="3">
    <source>
        <dbReference type="Proteomes" id="UP001174936"/>
    </source>
</evidence>
<dbReference type="Proteomes" id="UP001174936">
    <property type="component" value="Unassembled WGS sequence"/>
</dbReference>
<dbReference type="InterPro" id="IPR025337">
    <property type="entry name" value="Questin_oxidase-like"/>
</dbReference>
<dbReference type="AlphaFoldDB" id="A0AA39YBB7"/>
<name>A0AA39YBB7_9PEZI</name>
<proteinExistence type="predicted"/>
<comment type="caution">
    <text evidence="2">The sequence shown here is derived from an EMBL/GenBank/DDBJ whole genome shotgun (WGS) entry which is preliminary data.</text>
</comment>
<evidence type="ECO:0000256" key="1">
    <source>
        <dbReference type="ARBA" id="ARBA00023002"/>
    </source>
</evidence>
<dbReference type="PANTHER" id="PTHR35870">
    <property type="entry name" value="PROTEIN, PUTATIVE (AFU_ORTHOLOGUE AFUA_5G03330)-RELATED"/>
    <property type="match status" value="1"/>
</dbReference>
<dbReference type="EMBL" id="JAULSV010000003">
    <property type="protein sequence ID" value="KAK0649487.1"/>
    <property type="molecule type" value="Genomic_DNA"/>
</dbReference>
<organism evidence="2 3">
    <name type="scientific">Cercophora newfieldiana</name>
    <dbReference type="NCBI Taxonomy" id="92897"/>
    <lineage>
        <taxon>Eukaryota</taxon>
        <taxon>Fungi</taxon>
        <taxon>Dikarya</taxon>
        <taxon>Ascomycota</taxon>
        <taxon>Pezizomycotina</taxon>
        <taxon>Sordariomycetes</taxon>
        <taxon>Sordariomycetidae</taxon>
        <taxon>Sordariales</taxon>
        <taxon>Lasiosphaeriaceae</taxon>
        <taxon>Cercophora</taxon>
    </lineage>
</organism>
<keyword evidence="1" id="KW-0560">Oxidoreductase</keyword>
<accession>A0AA39YBB7</accession>
<dbReference type="Pfam" id="PF14027">
    <property type="entry name" value="Questin_oxidase"/>
    <property type="match status" value="1"/>
</dbReference>
<gene>
    <name evidence="2" type="ORF">B0T16DRAFT_456895</name>
</gene>
<sequence>MGQQVSRTVFDALLAKTHVQHALIQPNGQHNDVPTALATLVLLDGRPDQLQAIYETESTGLKTWTPSPQSISDEENKIRFLGDVRFQRAYMSYFSMEISRFSGSAKALAFSHLLTGDKPLIYGLFAGLGRPLVFLSDAIELQSPILVVQSLTLCAVDWMDPLYDILTDHRFAIPAPELLSPEQILSRVAYDGRLSGIMKSGPGFHGVSQVLASPVAKAAVLDYVRQLDCRNAGVLVEQLSGLSAILLCGSHRPGCPAFDFYLSCVSSWVNSLQVLLPSLEDNADKVTLIRGVWLLIVLAYITQLRPVLDASLLLTDELPGSCTWEKVLAEFREQGISEGKYKDLQLIRTLRSLWSLGRGHDQEGQLNLKAACKIVREWTGWIGVGADREETLNIRL</sequence>
<dbReference type="PANTHER" id="PTHR35870:SF6">
    <property type="entry name" value="MGS207 PROTEIN"/>
    <property type="match status" value="1"/>
</dbReference>
<evidence type="ECO:0000313" key="2">
    <source>
        <dbReference type="EMBL" id="KAK0649487.1"/>
    </source>
</evidence>
<protein>
    <submittedName>
        <fullName evidence="2">Uncharacterized protein</fullName>
    </submittedName>
</protein>
<reference evidence="2" key="1">
    <citation type="submission" date="2023-06" db="EMBL/GenBank/DDBJ databases">
        <title>Genome-scale phylogeny and comparative genomics of the fungal order Sordariales.</title>
        <authorList>
            <consortium name="Lawrence Berkeley National Laboratory"/>
            <person name="Hensen N."/>
            <person name="Bonometti L."/>
            <person name="Westerberg I."/>
            <person name="Brannstrom I.O."/>
            <person name="Guillou S."/>
            <person name="Cros-Aarteil S."/>
            <person name="Calhoun S."/>
            <person name="Haridas S."/>
            <person name="Kuo A."/>
            <person name="Mondo S."/>
            <person name="Pangilinan J."/>
            <person name="Riley R."/>
            <person name="Labutti K."/>
            <person name="Andreopoulos B."/>
            <person name="Lipzen A."/>
            <person name="Chen C."/>
            <person name="Yanf M."/>
            <person name="Daum C."/>
            <person name="Ng V."/>
            <person name="Clum A."/>
            <person name="Steindorff A."/>
            <person name="Ohm R."/>
            <person name="Martin F."/>
            <person name="Silar P."/>
            <person name="Natvig D."/>
            <person name="Lalanne C."/>
            <person name="Gautier V."/>
            <person name="Ament-Velasquez S.L."/>
            <person name="Kruys A."/>
            <person name="Hutchinson M.I."/>
            <person name="Powell A.J."/>
            <person name="Barry K."/>
            <person name="Miller A.N."/>
            <person name="Grigoriev I.V."/>
            <person name="Debuchy R."/>
            <person name="Gladieux P."/>
            <person name="Thoren M.H."/>
            <person name="Johannesson H."/>
        </authorList>
    </citation>
    <scope>NUCLEOTIDE SEQUENCE</scope>
    <source>
        <strain evidence="2">SMH2532-1</strain>
    </source>
</reference>
<dbReference type="GO" id="GO:0016491">
    <property type="term" value="F:oxidoreductase activity"/>
    <property type="evidence" value="ECO:0007669"/>
    <property type="project" value="UniProtKB-KW"/>
</dbReference>